<dbReference type="InterPro" id="IPR012394">
    <property type="entry name" value="Aldehyde_DH_NAD(P)"/>
</dbReference>
<dbReference type="PANTHER" id="PTHR43570">
    <property type="entry name" value="ALDEHYDE DEHYDROGENASE"/>
    <property type="match status" value="1"/>
</dbReference>
<evidence type="ECO:0000259" key="8">
    <source>
        <dbReference type="Pfam" id="PF00171"/>
    </source>
</evidence>
<evidence type="ECO:0000256" key="5">
    <source>
        <dbReference type="PROSITE-ProRule" id="PRU10007"/>
    </source>
</evidence>
<keyword evidence="7" id="KW-0472">Membrane</keyword>
<dbReference type="EMBL" id="CAJVCH010570689">
    <property type="protein sequence ID" value="CAG7835613.1"/>
    <property type="molecule type" value="Genomic_DNA"/>
</dbReference>
<name>A0A8J2LP74_9HEXA</name>
<evidence type="ECO:0000256" key="6">
    <source>
        <dbReference type="RuleBase" id="RU003345"/>
    </source>
</evidence>
<keyword evidence="2 4" id="KW-0560">Oxidoreductase</keyword>
<reference evidence="9" key="1">
    <citation type="submission" date="2021-06" db="EMBL/GenBank/DDBJ databases">
        <authorList>
            <person name="Hodson N. C."/>
            <person name="Mongue J. A."/>
            <person name="Jaron S. K."/>
        </authorList>
    </citation>
    <scope>NUCLEOTIDE SEQUENCE</scope>
</reference>
<sequence>MAAIVKSAREAFATGKTLPMSFRRKQLEGLLRMYDEGKQEIMDALKQDLRKTTFEGTLYEIEILKTDVKGILRNLKDWTKEEQLPFNALSFTDNASVHKDPLGVVLILGTWNYPFVMALQPLAGAIAAGNCAVIKPSEVSANSSATIARLLPRYLDKDCYKVFEGDVTATITLLEEKFDYIFATGSVAVGRSVMAAAAKHLTPVTLELGGKSPTYIDDSVNMERTVKRILWGKLINLGQTCIAPDYVLISKARQQEFLDVASKVLAEYYGDNWQKNPDLTRIINERHFNRLKKVLDATKGRVAIGGQTDQKDLWISPTIIVDVDPATDSTMEDEIFGPILPIVNVESPEAAIKFIRNRPKPLALYIFSENSDLIEKFKTKTSSGGLCVNDCVVHTGYVGLPFGGVGTSGMGNYHGKYTVDTFCHKKAVLQRGISAVSEKLGDSRYPPYTNGKIKLMSFGIGAIHKFDVTYNKFVTHALAAALGAGILFAGLALKSL</sequence>
<gene>
    <name evidence="9" type="ORF">AFUS01_LOCUS44960</name>
</gene>
<keyword evidence="10" id="KW-1185">Reference proteome</keyword>
<organism evidence="9 10">
    <name type="scientific">Allacma fusca</name>
    <dbReference type="NCBI Taxonomy" id="39272"/>
    <lineage>
        <taxon>Eukaryota</taxon>
        <taxon>Metazoa</taxon>
        <taxon>Ecdysozoa</taxon>
        <taxon>Arthropoda</taxon>
        <taxon>Hexapoda</taxon>
        <taxon>Collembola</taxon>
        <taxon>Symphypleona</taxon>
        <taxon>Sminthuridae</taxon>
        <taxon>Allacma</taxon>
    </lineage>
</organism>
<dbReference type="Pfam" id="PF00171">
    <property type="entry name" value="Aldedh"/>
    <property type="match status" value="1"/>
</dbReference>
<feature type="active site" evidence="5">
    <location>
        <position position="207"/>
    </location>
</feature>
<evidence type="ECO:0000256" key="1">
    <source>
        <dbReference type="ARBA" id="ARBA00009986"/>
    </source>
</evidence>
<dbReference type="GO" id="GO:0006081">
    <property type="term" value="P:aldehyde metabolic process"/>
    <property type="evidence" value="ECO:0007669"/>
    <property type="project" value="InterPro"/>
</dbReference>
<dbReference type="GO" id="GO:0004029">
    <property type="term" value="F:aldehyde dehydrogenase (NAD+) activity"/>
    <property type="evidence" value="ECO:0007669"/>
    <property type="project" value="TreeGrafter"/>
</dbReference>
<dbReference type="Proteomes" id="UP000708208">
    <property type="component" value="Unassembled WGS sequence"/>
</dbReference>
<evidence type="ECO:0000256" key="4">
    <source>
        <dbReference type="PIRNR" id="PIRNR036492"/>
    </source>
</evidence>
<evidence type="ECO:0000256" key="7">
    <source>
        <dbReference type="SAM" id="Phobius"/>
    </source>
</evidence>
<dbReference type="PROSITE" id="PS00687">
    <property type="entry name" value="ALDEHYDE_DEHYDR_GLU"/>
    <property type="match status" value="1"/>
</dbReference>
<dbReference type="GO" id="GO:0005737">
    <property type="term" value="C:cytoplasm"/>
    <property type="evidence" value="ECO:0007669"/>
    <property type="project" value="TreeGrafter"/>
</dbReference>
<evidence type="ECO:0000256" key="3">
    <source>
        <dbReference type="ARBA" id="ARBA00023027"/>
    </source>
</evidence>
<proteinExistence type="inferred from homology"/>
<evidence type="ECO:0000256" key="2">
    <source>
        <dbReference type="ARBA" id="ARBA00023002"/>
    </source>
</evidence>
<feature type="transmembrane region" description="Helical" evidence="7">
    <location>
        <begin position="473"/>
        <end position="493"/>
    </location>
</feature>
<evidence type="ECO:0000313" key="10">
    <source>
        <dbReference type="Proteomes" id="UP000708208"/>
    </source>
</evidence>
<dbReference type="InterPro" id="IPR015590">
    <property type="entry name" value="Aldehyde_DH_dom"/>
</dbReference>
<dbReference type="OrthoDB" id="440325at2759"/>
<comment type="similarity">
    <text evidence="1 4 6">Belongs to the aldehyde dehydrogenase family.</text>
</comment>
<keyword evidence="7" id="KW-1133">Transmembrane helix</keyword>
<protein>
    <recommendedName>
        <fullName evidence="4">Aldehyde dehydrogenase</fullName>
    </recommendedName>
</protein>
<feature type="domain" description="Aldehyde dehydrogenase" evidence="8">
    <location>
        <begin position="3"/>
        <end position="428"/>
    </location>
</feature>
<accession>A0A8J2LP74</accession>
<evidence type="ECO:0000313" key="9">
    <source>
        <dbReference type="EMBL" id="CAG7835613.1"/>
    </source>
</evidence>
<keyword evidence="7" id="KW-0812">Transmembrane</keyword>
<dbReference type="PANTHER" id="PTHR43570:SF16">
    <property type="entry name" value="ALDEHYDE DEHYDROGENASE TYPE III, ISOFORM Q"/>
    <property type="match status" value="1"/>
</dbReference>
<dbReference type="AlphaFoldDB" id="A0A8J2LP74"/>
<keyword evidence="3" id="KW-0520">NAD</keyword>
<dbReference type="PIRSF" id="PIRSF036492">
    <property type="entry name" value="ALDH"/>
    <property type="match status" value="1"/>
</dbReference>
<dbReference type="InterPro" id="IPR029510">
    <property type="entry name" value="Ald_DH_CS_GLU"/>
</dbReference>
<comment type="caution">
    <text evidence="9">The sequence shown here is derived from an EMBL/GenBank/DDBJ whole genome shotgun (WGS) entry which is preliminary data.</text>
</comment>
<dbReference type="FunFam" id="3.40.309.10:FF:000003">
    <property type="entry name" value="Aldehyde dehydrogenase"/>
    <property type="match status" value="1"/>
</dbReference>
<dbReference type="FunFam" id="3.40.605.10:FF:000004">
    <property type="entry name" value="Aldehyde dehydrogenase"/>
    <property type="match status" value="1"/>
</dbReference>